<proteinExistence type="inferred from homology"/>
<dbReference type="RefSeq" id="WP_286249171.1">
    <property type="nucleotide sequence ID" value="NZ_AP018448.1"/>
</dbReference>
<evidence type="ECO:0000256" key="8">
    <source>
        <dbReference type="ARBA" id="ARBA00022679"/>
    </source>
</evidence>
<reference evidence="17 18" key="1">
    <citation type="journal article" date="2010" name="ChemBioChem">
        <title>Cloning and characterization of the biosynthetic gene cluster of 16-membered macrolide antibiotic FD-891: involvement of a dual functional cytochrome P450 monooxygenase catalyzing epoxidation and hydroxylation.</title>
        <authorList>
            <person name="Kudo F."/>
            <person name="Motegi A."/>
            <person name="Mizoue K."/>
            <person name="Eguchi T."/>
        </authorList>
    </citation>
    <scope>NUCLEOTIDE SEQUENCE [LARGE SCALE GENOMIC DNA]</scope>
    <source>
        <strain evidence="17 18">A-8890</strain>
    </source>
</reference>
<comment type="catalytic activity">
    <reaction evidence="1">
        <text>(S)-3-amino-2-methylpropanoate + 2-oxoglutarate = 2-methyl-3-oxopropanoate + L-glutamate</text>
        <dbReference type="Rhea" id="RHEA:13993"/>
        <dbReference type="ChEBI" id="CHEBI:16810"/>
        <dbReference type="ChEBI" id="CHEBI:29985"/>
        <dbReference type="ChEBI" id="CHEBI:57700"/>
        <dbReference type="ChEBI" id="CHEBI:58655"/>
        <dbReference type="EC" id="2.6.1.22"/>
    </reaction>
</comment>
<dbReference type="InterPro" id="IPR015421">
    <property type="entry name" value="PyrdxlP-dep_Trfase_major"/>
</dbReference>
<dbReference type="NCBIfam" id="NF004714">
    <property type="entry name" value="PRK06058.1"/>
    <property type="match status" value="1"/>
</dbReference>
<accession>A0ABM7F4E4</accession>
<dbReference type="InterPro" id="IPR004632">
    <property type="entry name" value="4NH2But_aminotransferase_bac"/>
</dbReference>
<evidence type="ECO:0000256" key="16">
    <source>
        <dbReference type="RuleBase" id="RU003560"/>
    </source>
</evidence>
<sequence length="459" mass="48388">MPGASRPVGGPDLAQVRRIVSEIPGPRSRELLARQRGLVPAGVGAALPVFVEAAGGGVIVDADGNSFIDFGSGIAVTTVGNSAPAVAERAAAQLRRFTHTCFFVNPYESYLDVCEKLNELAPVPGEKRTILVNSGAEAVENAVKVARAATGRPGVVVFDHAFHGRTLLTMSLTAKNKPYKQGFGPFAPEVHRAPMAYPYRWPTSPERCAEEAAYALADLLDRQVGADNVAAVLVEPIQGEGGFVVPAPGFLSRVADICRTRGILLIVDEIQAGIARTGRMFACEHEGIRPDLITTAKGLAGGLPLGAVTGRAELMDAVPAGGLGGTFSGNPVACEAALGVFEEIQAHDLLERAREIGDTMLEFFGRLSDRYPIVGDVRGRGAMTAIEMVEADGYRVPAPDLAARVARRCHADGLLVLTAGSYGNVLRFLPPLSISDTLLEEGLSVLGEAVEKEMARAVY</sequence>
<dbReference type="Proteomes" id="UP001321542">
    <property type="component" value="Chromosome"/>
</dbReference>
<dbReference type="InterPro" id="IPR015424">
    <property type="entry name" value="PyrdxlP-dep_Trfase"/>
</dbReference>
<dbReference type="PIRSF" id="PIRSF000521">
    <property type="entry name" value="Transaminase_4ab_Lys_Orn"/>
    <property type="match status" value="1"/>
</dbReference>
<dbReference type="PANTHER" id="PTHR11986:SF58">
    <property type="entry name" value="LEUCINE_METHIONINE RACEMASE"/>
    <property type="match status" value="1"/>
</dbReference>
<dbReference type="CDD" id="cd00610">
    <property type="entry name" value="OAT_like"/>
    <property type="match status" value="1"/>
</dbReference>
<dbReference type="EMBL" id="AP018448">
    <property type="protein sequence ID" value="BBC30525.1"/>
    <property type="molecule type" value="Genomic_DNA"/>
</dbReference>
<evidence type="ECO:0000256" key="9">
    <source>
        <dbReference type="ARBA" id="ARBA00022898"/>
    </source>
</evidence>
<evidence type="ECO:0000313" key="17">
    <source>
        <dbReference type="EMBL" id="BBC30525.1"/>
    </source>
</evidence>
<dbReference type="Gene3D" id="3.40.640.10">
    <property type="entry name" value="Type I PLP-dependent aspartate aminotransferase-like (Major domain)"/>
    <property type="match status" value="1"/>
</dbReference>
<dbReference type="GO" id="GO:0008483">
    <property type="term" value="F:transaminase activity"/>
    <property type="evidence" value="ECO:0007669"/>
    <property type="project" value="UniProtKB-KW"/>
</dbReference>
<evidence type="ECO:0000256" key="10">
    <source>
        <dbReference type="ARBA" id="ARBA00029760"/>
    </source>
</evidence>
<dbReference type="InterPro" id="IPR050103">
    <property type="entry name" value="Class-III_PLP-dep_AT"/>
</dbReference>
<dbReference type="Gene3D" id="3.90.1150.10">
    <property type="entry name" value="Aspartate Aminotransferase, domain 1"/>
    <property type="match status" value="1"/>
</dbReference>
<dbReference type="InterPro" id="IPR005814">
    <property type="entry name" value="Aminotrans_3"/>
</dbReference>
<evidence type="ECO:0000256" key="13">
    <source>
        <dbReference type="ARBA" id="ARBA00031787"/>
    </source>
</evidence>
<dbReference type="EC" id="2.6.1.22" evidence="5"/>
<evidence type="ECO:0000256" key="7">
    <source>
        <dbReference type="ARBA" id="ARBA00022576"/>
    </source>
</evidence>
<keyword evidence="18" id="KW-1185">Reference proteome</keyword>
<name>A0ABM7F4E4_9ACTN</name>
<comment type="cofactor">
    <cofactor evidence="2">
        <name>pyridoxal 5'-phosphate</name>
        <dbReference type="ChEBI" id="CHEBI:597326"/>
    </cofactor>
</comment>
<comment type="similarity">
    <text evidence="4 16">Belongs to the class-III pyridoxal-phosphate-dependent aminotransferase family.</text>
</comment>
<dbReference type="PANTHER" id="PTHR11986">
    <property type="entry name" value="AMINOTRANSFERASE CLASS III"/>
    <property type="match status" value="1"/>
</dbReference>
<gene>
    <name evidence="17" type="ORF">SGFS_018190</name>
</gene>
<evidence type="ECO:0000256" key="14">
    <source>
        <dbReference type="ARBA" id="ARBA00048021"/>
    </source>
</evidence>
<keyword evidence="8" id="KW-0808">Transferase</keyword>
<dbReference type="InterPro" id="IPR015422">
    <property type="entry name" value="PyrdxlP-dep_Trfase_small"/>
</dbReference>
<evidence type="ECO:0000256" key="4">
    <source>
        <dbReference type="ARBA" id="ARBA00008954"/>
    </source>
</evidence>
<evidence type="ECO:0000256" key="2">
    <source>
        <dbReference type="ARBA" id="ARBA00001933"/>
    </source>
</evidence>
<dbReference type="PROSITE" id="PS00600">
    <property type="entry name" value="AA_TRANSFER_CLASS_3"/>
    <property type="match status" value="1"/>
</dbReference>
<evidence type="ECO:0000256" key="1">
    <source>
        <dbReference type="ARBA" id="ARBA00001750"/>
    </source>
</evidence>
<reference evidence="17 18" key="2">
    <citation type="journal article" date="2023" name="ChemBioChem">
        <title>Acyltransferase Domain Exchange between Two Independent Type I Polyketide Synthases in the Same Producer Strain of Macrolide Antibiotics.</title>
        <authorList>
            <person name="Kudo F."/>
            <person name="Kishikawa K."/>
            <person name="Tsuboi K."/>
            <person name="Kido T."/>
            <person name="Usui T."/>
            <person name="Hashimoto J."/>
            <person name="Shin-Ya K."/>
            <person name="Miyanaga A."/>
            <person name="Eguchi T."/>
        </authorList>
    </citation>
    <scope>NUCLEOTIDE SEQUENCE [LARGE SCALE GENOMIC DNA]</scope>
    <source>
        <strain evidence="17 18">A-8890</strain>
    </source>
</reference>
<dbReference type="InterPro" id="IPR049704">
    <property type="entry name" value="Aminotrans_3_PPA_site"/>
</dbReference>
<dbReference type="EC" id="2.6.1.19" evidence="6"/>
<comment type="pathway">
    <text evidence="3">Amino-acid degradation; 4-aminobutanoate degradation.</text>
</comment>
<evidence type="ECO:0000256" key="15">
    <source>
        <dbReference type="ARBA" id="ARBA00050054"/>
    </source>
</evidence>
<keyword evidence="7 17" id="KW-0032">Aminotransferase</keyword>
<evidence type="ECO:0000256" key="6">
    <source>
        <dbReference type="ARBA" id="ARBA00012912"/>
    </source>
</evidence>
<protein>
    <recommendedName>
        <fullName evidence="12">(S)-3-amino-2-methylpropionate transaminase</fullName>
        <ecNumber evidence="6">2.6.1.19</ecNumber>
        <ecNumber evidence="5">2.6.1.22</ecNumber>
    </recommendedName>
    <alternativeName>
        <fullName evidence="13">GABA aminotransferase</fullName>
    </alternativeName>
    <alternativeName>
        <fullName evidence="11">Gamma-amino-N-butyrate transaminase</fullName>
    </alternativeName>
    <alternativeName>
        <fullName evidence="15">Glutamate:succinic semialdehyde transaminase</fullName>
    </alternativeName>
    <alternativeName>
        <fullName evidence="10">L-AIBAT</fullName>
    </alternativeName>
</protein>
<evidence type="ECO:0000256" key="12">
    <source>
        <dbReference type="ARBA" id="ARBA00030857"/>
    </source>
</evidence>
<dbReference type="SUPFAM" id="SSF53383">
    <property type="entry name" value="PLP-dependent transferases"/>
    <property type="match status" value="1"/>
</dbReference>
<keyword evidence="9 16" id="KW-0663">Pyridoxal phosphate</keyword>
<evidence type="ECO:0000256" key="5">
    <source>
        <dbReference type="ARBA" id="ARBA00012876"/>
    </source>
</evidence>
<organism evidence="17 18">
    <name type="scientific">Streptomyces graminofaciens</name>
    <dbReference type="NCBI Taxonomy" id="68212"/>
    <lineage>
        <taxon>Bacteria</taxon>
        <taxon>Bacillati</taxon>
        <taxon>Actinomycetota</taxon>
        <taxon>Actinomycetes</taxon>
        <taxon>Kitasatosporales</taxon>
        <taxon>Streptomycetaceae</taxon>
        <taxon>Streptomyces</taxon>
    </lineage>
</organism>
<evidence type="ECO:0000256" key="3">
    <source>
        <dbReference type="ARBA" id="ARBA00005176"/>
    </source>
</evidence>
<evidence type="ECO:0000313" key="18">
    <source>
        <dbReference type="Proteomes" id="UP001321542"/>
    </source>
</evidence>
<dbReference type="Pfam" id="PF00202">
    <property type="entry name" value="Aminotran_3"/>
    <property type="match status" value="1"/>
</dbReference>
<comment type="catalytic activity">
    <reaction evidence="14">
        <text>4-aminobutanoate + 2-oxoglutarate = succinate semialdehyde + L-glutamate</text>
        <dbReference type="Rhea" id="RHEA:23352"/>
        <dbReference type="ChEBI" id="CHEBI:16810"/>
        <dbReference type="ChEBI" id="CHEBI:29985"/>
        <dbReference type="ChEBI" id="CHEBI:57706"/>
        <dbReference type="ChEBI" id="CHEBI:59888"/>
        <dbReference type="EC" id="2.6.1.19"/>
    </reaction>
</comment>
<dbReference type="NCBIfam" id="TIGR00700">
    <property type="entry name" value="GABAtrnsam"/>
    <property type="match status" value="1"/>
</dbReference>
<evidence type="ECO:0000256" key="11">
    <source>
        <dbReference type="ARBA" id="ARBA00030204"/>
    </source>
</evidence>